<evidence type="ECO:0000259" key="4">
    <source>
        <dbReference type="PROSITE" id="PS52004"/>
    </source>
</evidence>
<comment type="similarity">
    <text evidence="1 3">Belongs to the thiolase-like superfamily. Beta-ketoacyl-ACP synthases family.</text>
</comment>
<evidence type="ECO:0000313" key="6">
    <source>
        <dbReference type="Proteomes" id="UP000256686"/>
    </source>
</evidence>
<dbReference type="InterPro" id="IPR014031">
    <property type="entry name" value="Ketoacyl_synth_C"/>
</dbReference>
<dbReference type="GO" id="GO:0004315">
    <property type="term" value="F:3-oxoacyl-[acyl-carrier-protein] synthase activity"/>
    <property type="evidence" value="ECO:0007669"/>
    <property type="project" value="TreeGrafter"/>
</dbReference>
<keyword evidence="6" id="KW-1185">Reference proteome</keyword>
<dbReference type="GO" id="GO:0005829">
    <property type="term" value="C:cytosol"/>
    <property type="evidence" value="ECO:0007669"/>
    <property type="project" value="TreeGrafter"/>
</dbReference>
<dbReference type="Gene3D" id="3.40.47.10">
    <property type="match status" value="2"/>
</dbReference>
<dbReference type="InterPro" id="IPR000794">
    <property type="entry name" value="Beta-ketoacyl_synthase"/>
</dbReference>
<sequence>MSISVEITGISAVTPIGVGIAEFTDGLKNGHTNYTSVNLELENQQFRFPIAQNPDLDIKKYFQQHPSNDELFKKAIRLRNLSKGFQMGIYTALDAWCNARLNDTQVDLSRVAIVACGSNFQAGNQFETMEKYRLKLQSLSASYGINFLDTDIVGTISELIGIKGEGYTLGAASASGNMGLVQGSRLIRTGEYDVVIVVAPMMALSIYEFVGFTEMGAMAKLKDNGDPAHLCRPFDKEHAGFVFGENAACVILESSEHVQKRNAESLAEIRGYGVVLDANRNPNPDLNGEAAAMGKALKMAEISGNEINYVNSHGSSSPLGDQTEAEALLLAGCHSALVNSTKSLIGHGITSAGLVEVVASVIQMKEGFVHESRNLESAVKNNINWAKALNDQRQLSWCISNSYGFGGINTSIVLKNKINESRN</sequence>
<dbReference type="InterPro" id="IPR014030">
    <property type="entry name" value="Ketoacyl_synth_N"/>
</dbReference>
<organism evidence="5 6">
    <name type="scientific">Chryseobacterium pennae</name>
    <dbReference type="NCBI Taxonomy" id="2258962"/>
    <lineage>
        <taxon>Bacteria</taxon>
        <taxon>Pseudomonadati</taxon>
        <taxon>Bacteroidota</taxon>
        <taxon>Flavobacteriia</taxon>
        <taxon>Flavobacteriales</taxon>
        <taxon>Weeksellaceae</taxon>
        <taxon>Chryseobacterium group</taxon>
        <taxon>Chryseobacterium</taxon>
    </lineage>
</organism>
<reference evidence="6" key="1">
    <citation type="submission" date="2018-06" db="EMBL/GenBank/DDBJ databases">
        <authorList>
            <person name="Lum Nde A."/>
            <person name="Hugo C."/>
        </authorList>
    </citation>
    <scope>NUCLEOTIDE SEQUENCE [LARGE SCALE GENOMIC DNA]</scope>
    <source>
        <strain evidence="6">1_F178</strain>
    </source>
</reference>
<dbReference type="InterPro" id="IPR020841">
    <property type="entry name" value="PKS_Beta-ketoAc_synthase_dom"/>
</dbReference>
<dbReference type="PROSITE" id="PS52004">
    <property type="entry name" value="KS3_2"/>
    <property type="match status" value="1"/>
</dbReference>
<dbReference type="EMBL" id="QNVT01000021">
    <property type="protein sequence ID" value="REC60779.1"/>
    <property type="molecule type" value="Genomic_DNA"/>
</dbReference>
<evidence type="ECO:0000256" key="2">
    <source>
        <dbReference type="ARBA" id="ARBA00022679"/>
    </source>
</evidence>
<dbReference type="PANTHER" id="PTHR11712">
    <property type="entry name" value="POLYKETIDE SYNTHASE-RELATED"/>
    <property type="match status" value="1"/>
</dbReference>
<dbReference type="PANTHER" id="PTHR11712:SF336">
    <property type="entry name" value="3-OXOACYL-[ACYL-CARRIER-PROTEIN] SYNTHASE, MITOCHONDRIAL"/>
    <property type="match status" value="1"/>
</dbReference>
<feature type="domain" description="Ketosynthase family 3 (KS3)" evidence="4">
    <location>
        <begin position="2"/>
        <end position="416"/>
    </location>
</feature>
<name>A0A3D9C4V4_9FLAO</name>
<dbReference type="RefSeq" id="WP_115972400.1">
    <property type="nucleotide sequence ID" value="NZ_QNVT01000021.1"/>
</dbReference>
<proteinExistence type="inferred from homology"/>
<dbReference type="InterPro" id="IPR016039">
    <property type="entry name" value="Thiolase-like"/>
</dbReference>
<accession>A0A3D9C4V4</accession>
<dbReference type="SMART" id="SM00825">
    <property type="entry name" value="PKS_KS"/>
    <property type="match status" value="1"/>
</dbReference>
<dbReference type="Pfam" id="PF00109">
    <property type="entry name" value="ketoacyl-synt"/>
    <property type="match status" value="1"/>
</dbReference>
<dbReference type="SUPFAM" id="SSF53901">
    <property type="entry name" value="Thiolase-like"/>
    <property type="match status" value="2"/>
</dbReference>
<dbReference type="GO" id="GO:0006633">
    <property type="term" value="P:fatty acid biosynthetic process"/>
    <property type="evidence" value="ECO:0007669"/>
    <property type="project" value="TreeGrafter"/>
</dbReference>
<protein>
    <submittedName>
        <fullName evidence="5">Beta-ketoacyl-ACP synthase</fullName>
    </submittedName>
</protein>
<dbReference type="Pfam" id="PF02801">
    <property type="entry name" value="Ketoacyl-synt_C"/>
    <property type="match status" value="1"/>
</dbReference>
<dbReference type="CDD" id="cd00834">
    <property type="entry name" value="KAS_I_II"/>
    <property type="match status" value="1"/>
</dbReference>
<gene>
    <name evidence="5" type="ORF">DRF65_19415</name>
</gene>
<dbReference type="Proteomes" id="UP000256686">
    <property type="component" value="Unassembled WGS sequence"/>
</dbReference>
<dbReference type="AlphaFoldDB" id="A0A3D9C4V4"/>
<comment type="caution">
    <text evidence="5">The sequence shown here is derived from an EMBL/GenBank/DDBJ whole genome shotgun (WGS) entry which is preliminary data.</text>
</comment>
<evidence type="ECO:0000256" key="3">
    <source>
        <dbReference type="RuleBase" id="RU003694"/>
    </source>
</evidence>
<evidence type="ECO:0000256" key="1">
    <source>
        <dbReference type="ARBA" id="ARBA00008467"/>
    </source>
</evidence>
<keyword evidence="2 3" id="KW-0808">Transferase</keyword>
<evidence type="ECO:0000313" key="5">
    <source>
        <dbReference type="EMBL" id="REC60779.1"/>
    </source>
</evidence>